<organism evidence="4 5">
    <name type="scientific">Clostridium fallax</name>
    <dbReference type="NCBI Taxonomy" id="1533"/>
    <lineage>
        <taxon>Bacteria</taxon>
        <taxon>Bacillati</taxon>
        <taxon>Bacillota</taxon>
        <taxon>Clostridia</taxon>
        <taxon>Eubacteriales</taxon>
        <taxon>Clostridiaceae</taxon>
        <taxon>Clostridium</taxon>
    </lineage>
</organism>
<dbReference type="PANTHER" id="PTHR30005">
    <property type="entry name" value="EXOPOLYPHOSPHATASE"/>
    <property type="match status" value="1"/>
</dbReference>
<evidence type="ECO:0000259" key="2">
    <source>
        <dbReference type="Pfam" id="PF02541"/>
    </source>
</evidence>
<comment type="similarity">
    <text evidence="1">Belongs to the GppA/Ppx family.</text>
</comment>
<dbReference type="Pfam" id="PF21447">
    <property type="entry name" value="Ppx-GppA_III"/>
    <property type="match status" value="1"/>
</dbReference>
<dbReference type="EMBL" id="FQVM01000014">
    <property type="protein sequence ID" value="SHE84453.1"/>
    <property type="molecule type" value="Genomic_DNA"/>
</dbReference>
<dbReference type="SUPFAM" id="SSF53067">
    <property type="entry name" value="Actin-like ATPase domain"/>
    <property type="match status" value="2"/>
</dbReference>
<dbReference type="Pfam" id="PF02541">
    <property type="entry name" value="Ppx-GppA"/>
    <property type="match status" value="1"/>
</dbReference>
<dbReference type="Gene3D" id="3.30.420.40">
    <property type="match status" value="1"/>
</dbReference>
<keyword evidence="5" id="KW-1185">Reference proteome</keyword>
<evidence type="ECO:0000313" key="4">
    <source>
        <dbReference type="EMBL" id="SHE84453.1"/>
    </source>
</evidence>
<reference evidence="4 5" key="1">
    <citation type="submission" date="2016-11" db="EMBL/GenBank/DDBJ databases">
        <authorList>
            <person name="Jaros S."/>
            <person name="Januszkiewicz K."/>
            <person name="Wedrychowicz H."/>
        </authorList>
    </citation>
    <scope>NUCLEOTIDE SEQUENCE [LARGE SCALE GENOMIC DNA]</scope>
    <source>
        <strain evidence="4 5">DSM 2631</strain>
    </source>
</reference>
<proteinExistence type="inferred from homology"/>
<dbReference type="AlphaFoldDB" id="A0A1M4WTR8"/>
<dbReference type="RefSeq" id="WP_072896051.1">
    <property type="nucleotide sequence ID" value="NZ_FQVM01000014.1"/>
</dbReference>
<feature type="domain" description="Ppx/GppA phosphatase C-terminal" evidence="3">
    <location>
        <begin position="316"/>
        <end position="475"/>
    </location>
</feature>
<evidence type="ECO:0000259" key="3">
    <source>
        <dbReference type="Pfam" id="PF21447"/>
    </source>
</evidence>
<evidence type="ECO:0000313" key="5">
    <source>
        <dbReference type="Proteomes" id="UP000184035"/>
    </source>
</evidence>
<dbReference type="Gene3D" id="3.30.420.150">
    <property type="entry name" value="Exopolyphosphatase. Domain 2"/>
    <property type="match status" value="1"/>
</dbReference>
<dbReference type="SUPFAM" id="SSF109604">
    <property type="entry name" value="HD-domain/PDEase-like"/>
    <property type="match status" value="1"/>
</dbReference>
<feature type="domain" description="Ppx/GppA phosphatase N-terminal" evidence="2">
    <location>
        <begin position="23"/>
        <end position="302"/>
    </location>
</feature>
<dbReference type="OrthoDB" id="9807195at2"/>
<dbReference type="InterPro" id="IPR043129">
    <property type="entry name" value="ATPase_NBD"/>
</dbReference>
<accession>A0A1M4WTR8</accession>
<protein>
    <submittedName>
        <fullName evidence="4">Exopolyphosphatase / guanosine-5'-triphosphate,3'-diphosphate pyrophosphatase</fullName>
    </submittedName>
</protein>
<dbReference type="STRING" id="1533.SAMN05443638_1144"/>
<sequence length="505" mass="57251">MKRIGVISIGANSIKLMLSEVEDSGYFKIIDELKGTVRLACDLMNSSTISEEKIESALSTLKSFKSLCTLSGASQIITVITEDISAAENKEILKDRIIKELNITPRILTYDEEIYYIYLGIINSMYSETSLMVDIGGTSTHLAVIKGEELLERATIPIGCVNLSNKFSLRDIITYDNAESANEFVENILKEIPWLKKYEFHNIIGLGGSIRNLCKVDRRKKHYPLDLSHNYSMNDYDISDIYNLMKCKNLKQRAKIDGLSSDRADVILGAVTILNRITKYTNIEKITLCGRGLREGILNQYLNQNYPSSKEDILEFSIHGIMETLNMNVSHANNVYRLTKKLFTELKSLHKLGDNYQNIIKTSALLHDCGISIRYYDHHLHSMYIILNSHINGLSHKEILISGFAAAFHRNNNFHIPLVKFSGILNKLDVAATEKIGILLRIAEGLDRSLDGSVYDLNISIKEDTVEILLYSNNDLDLEIHQALRSKDKFSEIYQKELIIKKAEI</sequence>
<dbReference type="CDD" id="cd24052">
    <property type="entry name" value="ASKHA_NBD_HpPPX-GppA-like"/>
    <property type="match status" value="1"/>
</dbReference>
<name>A0A1M4WTR8_9CLOT</name>
<dbReference type="PANTHER" id="PTHR30005:SF0">
    <property type="entry name" value="RETROGRADE REGULATION PROTEIN 2"/>
    <property type="match status" value="1"/>
</dbReference>
<dbReference type="InterPro" id="IPR048950">
    <property type="entry name" value="Ppx_GppA_C"/>
</dbReference>
<dbReference type="InterPro" id="IPR050273">
    <property type="entry name" value="GppA/Ppx_hydrolase"/>
</dbReference>
<dbReference type="Proteomes" id="UP000184035">
    <property type="component" value="Unassembled WGS sequence"/>
</dbReference>
<dbReference type="InterPro" id="IPR003695">
    <property type="entry name" value="Ppx_GppA_N"/>
</dbReference>
<gene>
    <name evidence="4" type="ORF">SAMN05443638_1144</name>
</gene>
<dbReference type="Gene3D" id="1.10.3210.10">
    <property type="entry name" value="Hypothetical protein af1432"/>
    <property type="match status" value="1"/>
</dbReference>
<evidence type="ECO:0000256" key="1">
    <source>
        <dbReference type="ARBA" id="ARBA00007125"/>
    </source>
</evidence>